<organism evidence="2 3">
    <name type="scientific">Stygiobacter electus</name>
    <dbReference type="NCBI Taxonomy" id="3032292"/>
    <lineage>
        <taxon>Bacteria</taxon>
        <taxon>Pseudomonadati</taxon>
        <taxon>Ignavibacteriota</taxon>
        <taxon>Ignavibacteria</taxon>
        <taxon>Ignavibacteriales</taxon>
        <taxon>Melioribacteraceae</taxon>
        <taxon>Stygiobacter</taxon>
    </lineage>
</organism>
<keyword evidence="3" id="KW-1185">Reference proteome</keyword>
<evidence type="ECO:0000313" key="2">
    <source>
        <dbReference type="EMBL" id="MDF1613094.1"/>
    </source>
</evidence>
<evidence type="ECO:0000259" key="1">
    <source>
        <dbReference type="Pfam" id="PF00535"/>
    </source>
</evidence>
<dbReference type="SUPFAM" id="SSF53448">
    <property type="entry name" value="Nucleotide-diphospho-sugar transferases"/>
    <property type="match status" value="1"/>
</dbReference>
<dbReference type="PANTHER" id="PTHR43685:SF2">
    <property type="entry name" value="GLYCOSYLTRANSFERASE 2-LIKE DOMAIN-CONTAINING PROTEIN"/>
    <property type="match status" value="1"/>
</dbReference>
<feature type="domain" description="Glycosyltransferase 2-like" evidence="1">
    <location>
        <begin position="11"/>
        <end position="145"/>
    </location>
</feature>
<protein>
    <submittedName>
        <fullName evidence="2">Glycosyltransferase family 2 protein</fullName>
    </submittedName>
</protein>
<dbReference type="CDD" id="cd00761">
    <property type="entry name" value="Glyco_tranf_GTA_type"/>
    <property type="match status" value="1"/>
</dbReference>
<sequence>MDKNKIFPKISVGIPTFNQSKFLERAIESILNQTVKPNEIVISNNHSIDETEIILKKYENHPKIKIIKPLKHLNVAKHFNFIVNQLKSEWFTLLASDDIVYPNFIETLMIGISRDPDCILVRCGWDNIDIYDNLIDRRYILSLKKITSPPRTFLEQISGPKTSFAAFASRKSIWNKVNGFDENLHHDVDWAYWLSISPYGKFIYEPKIVVKYRNNYRPNEEKKRFFKELSDHLYIQNIIIPQVAKKLNINLNKIKRKRYSSFKRKLIRASQLFDQNERQELTNLFLLHDVGGIRKISQKFINGKIWLDSACKKKLITFIRKAFSLIRCLL</sequence>
<dbReference type="PANTHER" id="PTHR43685">
    <property type="entry name" value="GLYCOSYLTRANSFERASE"/>
    <property type="match status" value="1"/>
</dbReference>
<gene>
    <name evidence="2" type="ORF">P0M35_13090</name>
</gene>
<dbReference type="InterPro" id="IPR050834">
    <property type="entry name" value="Glycosyltransf_2"/>
</dbReference>
<name>A0AAE3P2B3_9BACT</name>
<reference evidence="2" key="1">
    <citation type="submission" date="2023-03" db="EMBL/GenBank/DDBJ databases">
        <title>Stygiobacter electus gen. nov., sp. nov., facultatively anaerobic thermotolerant bacterium of the class Ignavibacteria from a well of Yessentuki mineral water deposit.</title>
        <authorList>
            <person name="Podosokorskaya O.A."/>
            <person name="Elcheninov A.G."/>
            <person name="Petrova N.F."/>
            <person name="Zavarzina D.G."/>
            <person name="Kublanov I.V."/>
            <person name="Merkel A.Y."/>
        </authorList>
    </citation>
    <scope>NUCLEOTIDE SEQUENCE</scope>
    <source>
        <strain evidence="2">09-Me</strain>
    </source>
</reference>
<evidence type="ECO:0000313" key="3">
    <source>
        <dbReference type="Proteomes" id="UP001221302"/>
    </source>
</evidence>
<dbReference type="InterPro" id="IPR029044">
    <property type="entry name" value="Nucleotide-diphossugar_trans"/>
</dbReference>
<dbReference type="RefSeq" id="WP_321536865.1">
    <property type="nucleotide sequence ID" value="NZ_JARGDL010000026.1"/>
</dbReference>
<dbReference type="Pfam" id="PF00535">
    <property type="entry name" value="Glycos_transf_2"/>
    <property type="match status" value="1"/>
</dbReference>
<proteinExistence type="predicted"/>
<dbReference type="Proteomes" id="UP001221302">
    <property type="component" value="Unassembled WGS sequence"/>
</dbReference>
<comment type="caution">
    <text evidence="2">The sequence shown here is derived from an EMBL/GenBank/DDBJ whole genome shotgun (WGS) entry which is preliminary data.</text>
</comment>
<dbReference type="AlphaFoldDB" id="A0AAE3P2B3"/>
<dbReference type="EMBL" id="JARGDL010000026">
    <property type="protein sequence ID" value="MDF1613094.1"/>
    <property type="molecule type" value="Genomic_DNA"/>
</dbReference>
<dbReference type="InterPro" id="IPR001173">
    <property type="entry name" value="Glyco_trans_2-like"/>
</dbReference>
<accession>A0AAE3P2B3</accession>
<dbReference type="Gene3D" id="3.90.550.10">
    <property type="entry name" value="Spore Coat Polysaccharide Biosynthesis Protein SpsA, Chain A"/>
    <property type="match status" value="1"/>
</dbReference>